<gene>
    <name evidence="1" type="ORF">NK6_184</name>
</gene>
<evidence type="ECO:0000313" key="1">
    <source>
        <dbReference type="EMBL" id="BAR53373.1"/>
    </source>
</evidence>
<organism evidence="1 2">
    <name type="scientific">Bradyrhizobium diazoefficiens</name>
    <dbReference type="NCBI Taxonomy" id="1355477"/>
    <lineage>
        <taxon>Bacteria</taxon>
        <taxon>Pseudomonadati</taxon>
        <taxon>Pseudomonadota</taxon>
        <taxon>Alphaproteobacteria</taxon>
        <taxon>Hyphomicrobiales</taxon>
        <taxon>Nitrobacteraceae</taxon>
        <taxon>Bradyrhizobium</taxon>
    </lineage>
</organism>
<accession>A0A0E4BJK0</accession>
<protein>
    <submittedName>
        <fullName evidence="1">Uncharacterized protein</fullName>
    </submittedName>
</protein>
<dbReference type="EMBL" id="AP014685">
    <property type="protein sequence ID" value="BAR53373.1"/>
    <property type="molecule type" value="Genomic_DNA"/>
</dbReference>
<dbReference type="AlphaFoldDB" id="A0A0E4BJK0"/>
<evidence type="ECO:0000313" key="2">
    <source>
        <dbReference type="Proteomes" id="UP000063308"/>
    </source>
</evidence>
<reference evidence="1 2" key="1">
    <citation type="submission" date="2014-11" db="EMBL/GenBank/DDBJ databases">
        <title>Symbiosis island explosion on the genome of extra-slow-growing strains of soybean bradyrhizobia with massive insertion sequences.</title>
        <authorList>
            <person name="Iida T."/>
            <person name="Minamisawa K."/>
        </authorList>
    </citation>
    <scope>NUCLEOTIDE SEQUENCE [LARGE SCALE GENOMIC DNA]</scope>
    <source>
        <strain evidence="1 2">NK6</strain>
    </source>
</reference>
<name>A0A0E4BJK0_9BRAD</name>
<dbReference type="Proteomes" id="UP000063308">
    <property type="component" value="Chromosome"/>
</dbReference>
<proteinExistence type="predicted"/>
<sequence>MGRKKERGNEFGSMRGIGHQRQALTGTIIDDGQDAEAAAVGQLSFVIYVRAS</sequence>